<dbReference type="InterPro" id="IPR036188">
    <property type="entry name" value="FAD/NAD-bd_sf"/>
</dbReference>
<evidence type="ECO:0000256" key="6">
    <source>
        <dbReference type="RuleBase" id="RU003968"/>
    </source>
</evidence>
<evidence type="ECO:0000256" key="5">
    <source>
        <dbReference type="PIRSR" id="PIRSR000137-2"/>
    </source>
</evidence>
<dbReference type="PROSITE" id="PS00623">
    <property type="entry name" value="GMC_OXRED_1"/>
    <property type="match status" value="1"/>
</dbReference>
<comment type="caution">
    <text evidence="10">The sequence shown here is derived from an EMBL/GenBank/DDBJ whole genome shotgun (WGS) entry which is preliminary data.</text>
</comment>
<dbReference type="PANTHER" id="PTHR11552">
    <property type="entry name" value="GLUCOSE-METHANOL-CHOLINE GMC OXIDOREDUCTASE"/>
    <property type="match status" value="1"/>
</dbReference>
<dbReference type="RefSeq" id="WP_179486613.1">
    <property type="nucleotide sequence ID" value="NZ_JACCBV010000001.1"/>
</dbReference>
<gene>
    <name evidence="10" type="ORF">BJ991_000171</name>
</gene>
<dbReference type="PANTHER" id="PTHR11552:SF147">
    <property type="entry name" value="CHOLINE DEHYDROGENASE, MITOCHONDRIAL"/>
    <property type="match status" value="1"/>
</dbReference>
<dbReference type="Pfam" id="PF00732">
    <property type="entry name" value="GMC_oxred_N"/>
    <property type="match status" value="1"/>
</dbReference>
<feature type="domain" description="Glucose-methanol-choline oxidoreductase N-terminal" evidence="9">
    <location>
        <begin position="246"/>
        <end position="260"/>
    </location>
</feature>
<feature type="domain" description="Glucose-methanol-choline oxidoreductase N-terminal" evidence="8">
    <location>
        <begin position="78"/>
        <end position="101"/>
    </location>
</feature>
<comment type="similarity">
    <text evidence="2 6">Belongs to the GMC oxidoreductase family.</text>
</comment>
<accession>A0A7Y9KJH1</accession>
<evidence type="ECO:0000256" key="2">
    <source>
        <dbReference type="ARBA" id="ARBA00010790"/>
    </source>
</evidence>
<dbReference type="EMBL" id="JACCBV010000001">
    <property type="protein sequence ID" value="NYE18143.1"/>
    <property type="molecule type" value="Genomic_DNA"/>
</dbReference>
<reference evidence="10 11" key="1">
    <citation type="submission" date="2020-07" db="EMBL/GenBank/DDBJ databases">
        <title>Sequencing the genomes of 1000 actinobacteria strains.</title>
        <authorList>
            <person name="Klenk H.-P."/>
        </authorList>
    </citation>
    <scope>NUCLEOTIDE SEQUENCE [LARGE SCALE GENOMIC DNA]</scope>
    <source>
        <strain evidence="10 11">DSM 24662</strain>
    </source>
</reference>
<evidence type="ECO:0000313" key="10">
    <source>
        <dbReference type="EMBL" id="NYE18143.1"/>
    </source>
</evidence>
<proteinExistence type="inferred from homology"/>
<evidence type="ECO:0000259" key="8">
    <source>
        <dbReference type="PROSITE" id="PS00623"/>
    </source>
</evidence>
<dbReference type="GO" id="GO:0016614">
    <property type="term" value="F:oxidoreductase activity, acting on CH-OH group of donors"/>
    <property type="evidence" value="ECO:0007669"/>
    <property type="project" value="InterPro"/>
</dbReference>
<keyword evidence="4 5" id="KW-0274">FAD</keyword>
<dbReference type="Proteomes" id="UP000576969">
    <property type="component" value="Unassembled WGS sequence"/>
</dbReference>
<evidence type="ECO:0000256" key="4">
    <source>
        <dbReference type="ARBA" id="ARBA00022827"/>
    </source>
</evidence>
<dbReference type="PIRSF" id="PIRSF000137">
    <property type="entry name" value="Alcohol_oxidase"/>
    <property type="match status" value="1"/>
</dbReference>
<feature type="binding site" evidence="5">
    <location>
        <position position="80"/>
    </location>
    <ligand>
        <name>FAD</name>
        <dbReference type="ChEBI" id="CHEBI:57692"/>
    </ligand>
</feature>
<dbReference type="InterPro" id="IPR000172">
    <property type="entry name" value="GMC_OxRdtase_N"/>
</dbReference>
<name>A0A7Y9KJH1_9MICO</name>
<dbReference type="PROSITE" id="PS00624">
    <property type="entry name" value="GMC_OXRED_2"/>
    <property type="match status" value="1"/>
</dbReference>
<dbReference type="GO" id="GO:0050660">
    <property type="term" value="F:flavin adenine dinucleotide binding"/>
    <property type="evidence" value="ECO:0007669"/>
    <property type="project" value="InterPro"/>
</dbReference>
<dbReference type="SUPFAM" id="SSF54373">
    <property type="entry name" value="FAD-linked reductases, C-terminal domain"/>
    <property type="match status" value="1"/>
</dbReference>
<keyword evidence="3 6" id="KW-0285">Flavoprotein</keyword>
<dbReference type="AlphaFoldDB" id="A0A7Y9KJH1"/>
<feature type="binding site" evidence="5">
    <location>
        <position position="216"/>
    </location>
    <ligand>
        <name>FAD</name>
        <dbReference type="ChEBI" id="CHEBI:57692"/>
    </ligand>
</feature>
<feature type="region of interest" description="Disordered" evidence="7">
    <location>
        <begin position="128"/>
        <end position="148"/>
    </location>
</feature>
<dbReference type="Gene3D" id="3.30.410.40">
    <property type="match status" value="1"/>
</dbReference>
<keyword evidence="11" id="KW-1185">Reference proteome</keyword>
<dbReference type="InterPro" id="IPR007867">
    <property type="entry name" value="GMC_OxRtase_C"/>
</dbReference>
<sequence>MTRVVVVGGGAAGAPLAARLSEDSDRDVVLVEAGSAPERFPADLLDGTTVQGAMPGHPHSWSYLGHLTPDLPYTIARGRVLGGSSAINGGYFVRARPGDFERWADAAGPAWSYRRALPVLKALESDRDFSSREGHGSSGPMPVARPRQDGVVTSAFTAAARELGFADEPDKNAPGAPGVGPVPANVIEGVRVNTALAYLASVRGRSNLRIVADTRVLRVRFEGTRAVGVETTAGVIEGDEIVLCAGAIGTPHLLLASGVGPRAHLESVGVRVVSDLPVGESFSDHPDIAVGWKARRPVFDPGERFAFPTALNFDSGVAGAEASDGDLEVLLSVKPLGYLLTGSTRTLAGGLRAVARHPIRTIRGVLGASARRMAAQLAHADDLQLIVGLQRPEGRGSITLQSADPTAPPRIDYRYLQEESDLARMRVGIRTAAALLHSDAFDGLLDRLTELDDATLDDNARLDAWMRTHLGTAIHLCGSAPMGPVLDGEGRVHGIEGLRVADTSMLPDVPSRGPFATAVFIGEHVARLMRGR</sequence>
<protein>
    <submittedName>
        <fullName evidence="10">Choline dehydrogenase-like flavoprotein</fullName>
    </submittedName>
</protein>
<dbReference type="InterPro" id="IPR012132">
    <property type="entry name" value="GMC_OxRdtase"/>
</dbReference>
<dbReference type="Pfam" id="PF05199">
    <property type="entry name" value="GMC_oxred_C"/>
    <property type="match status" value="1"/>
</dbReference>
<organism evidence="10 11">
    <name type="scientific">Microbacterium immunditiarum</name>
    <dbReference type="NCBI Taxonomy" id="337480"/>
    <lineage>
        <taxon>Bacteria</taxon>
        <taxon>Bacillati</taxon>
        <taxon>Actinomycetota</taxon>
        <taxon>Actinomycetes</taxon>
        <taxon>Micrococcales</taxon>
        <taxon>Microbacteriaceae</taxon>
        <taxon>Microbacterium</taxon>
    </lineage>
</organism>
<dbReference type="SUPFAM" id="SSF51905">
    <property type="entry name" value="FAD/NAD(P)-binding domain"/>
    <property type="match status" value="1"/>
</dbReference>
<dbReference type="Gene3D" id="3.50.50.60">
    <property type="entry name" value="FAD/NAD(P)-binding domain"/>
    <property type="match status" value="1"/>
</dbReference>
<evidence type="ECO:0000313" key="11">
    <source>
        <dbReference type="Proteomes" id="UP000576969"/>
    </source>
</evidence>
<evidence type="ECO:0000256" key="1">
    <source>
        <dbReference type="ARBA" id="ARBA00001974"/>
    </source>
</evidence>
<evidence type="ECO:0000256" key="7">
    <source>
        <dbReference type="SAM" id="MobiDB-lite"/>
    </source>
</evidence>
<comment type="cofactor">
    <cofactor evidence="1 5">
        <name>FAD</name>
        <dbReference type="ChEBI" id="CHEBI:57692"/>
    </cofactor>
</comment>
<evidence type="ECO:0000259" key="9">
    <source>
        <dbReference type="PROSITE" id="PS00624"/>
    </source>
</evidence>
<evidence type="ECO:0000256" key="3">
    <source>
        <dbReference type="ARBA" id="ARBA00022630"/>
    </source>
</evidence>